<evidence type="ECO:0000313" key="2">
    <source>
        <dbReference type="EMBL" id="RKQ16706.1"/>
    </source>
</evidence>
<keyword evidence="1" id="KW-1133">Transmembrane helix</keyword>
<protein>
    <submittedName>
        <fullName evidence="2">DUF485 domain-containing protein</fullName>
    </submittedName>
</protein>
<reference evidence="2 3" key="1">
    <citation type="journal article" date="2016" name="Antonie Van Leeuwenhoek">
        <title>Lysinibacillus endophyticus sp. nov., an indole-3-acetic acid producing endophytic bacterium isolated from corn root (Zea mays cv. Xinken-5).</title>
        <authorList>
            <person name="Yu J."/>
            <person name="Guan X."/>
            <person name="Liu C."/>
            <person name="Xiang W."/>
            <person name="Yu Z."/>
            <person name="Liu X."/>
            <person name="Wang G."/>
        </authorList>
    </citation>
    <scope>NUCLEOTIDE SEQUENCE [LARGE SCALE GENOMIC DNA]</scope>
    <source>
        <strain evidence="2 3">DSM 100506</strain>
    </source>
</reference>
<dbReference type="OrthoDB" id="2886991at2"/>
<keyword evidence="1" id="KW-0812">Transmembrane</keyword>
<keyword evidence="3" id="KW-1185">Reference proteome</keyword>
<organism evidence="2 3">
    <name type="scientific">Ureibacillus endophyticus</name>
    <dbReference type="NCBI Taxonomy" id="1978490"/>
    <lineage>
        <taxon>Bacteria</taxon>
        <taxon>Bacillati</taxon>
        <taxon>Bacillota</taxon>
        <taxon>Bacilli</taxon>
        <taxon>Bacillales</taxon>
        <taxon>Caryophanaceae</taxon>
        <taxon>Ureibacillus</taxon>
    </lineage>
</organism>
<dbReference type="Proteomes" id="UP000272238">
    <property type="component" value="Unassembled WGS sequence"/>
</dbReference>
<dbReference type="PANTHER" id="PTHR38441">
    <property type="entry name" value="INTEGRAL MEMBRANE PROTEIN-RELATED"/>
    <property type="match status" value="1"/>
</dbReference>
<feature type="transmembrane region" description="Helical" evidence="1">
    <location>
        <begin position="83"/>
        <end position="102"/>
    </location>
</feature>
<sequence length="125" mass="14045">MANVGTLNKPVEKEAKPAVNNVKIKDINYSKINQMESFNGFVKKKNTFLFGVTAAFLTLYILLPILAFTPVLQQKWIGNITGVWVYSAALFIMTVVLCMLYTKMAPKFDKMAAEVLAEYERDGGR</sequence>
<proteinExistence type="predicted"/>
<name>A0A494Z2I8_9BACL</name>
<keyword evidence="1" id="KW-0472">Membrane</keyword>
<comment type="caution">
    <text evidence="2">The sequence shown here is derived from an EMBL/GenBank/DDBJ whole genome shotgun (WGS) entry which is preliminary data.</text>
</comment>
<dbReference type="AlphaFoldDB" id="A0A494Z2I8"/>
<accession>A0A494Z2I8</accession>
<dbReference type="Pfam" id="PF04341">
    <property type="entry name" value="DUF485"/>
    <property type="match status" value="1"/>
</dbReference>
<dbReference type="EMBL" id="RBZN01000019">
    <property type="protein sequence ID" value="RKQ16706.1"/>
    <property type="molecule type" value="Genomic_DNA"/>
</dbReference>
<feature type="transmembrane region" description="Helical" evidence="1">
    <location>
        <begin position="48"/>
        <end position="71"/>
    </location>
</feature>
<dbReference type="RefSeq" id="WP_121214517.1">
    <property type="nucleotide sequence ID" value="NZ_JAMYWW010000001.1"/>
</dbReference>
<evidence type="ECO:0000313" key="3">
    <source>
        <dbReference type="Proteomes" id="UP000272238"/>
    </source>
</evidence>
<gene>
    <name evidence="2" type="ORF">D8M03_09410</name>
</gene>
<evidence type="ECO:0000256" key="1">
    <source>
        <dbReference type="SAM" id="Phobius"/>
    </source>
</evidence>
<dbReference type="InterPro" id="IPR007436">
    <property type="entry name" value="DUF485"/>
</dbReference>
<dbReference type="PANTHER" id="PTHR38441:SF1">
    <property type="entry name" value="MEMBRANE PROTEIN"/>
    <property type="match status" value="1"/>
</dbReference>